<evidence type="ECO:0000313" key="3">
    <source>
        <dbReference type="Proteomes" id="UP001642409"/>
    </source>
</evidence>
<organism evidence="1">
    <name type="scientific">Hexamita inflata</name>
    <dbReference type="NCBI Taxonomy" id="28002"/>
    <lineage>
        <taxon>Eukaryota</taxon>
        <taxon>Metamonada</taxon>
        <taxon>Diplomonadida</taxon>
        <taxon>Hexamitidae</taxon>
        <taxon>Hexamitinae</taxon>
        <taxon>Hexamita</taxon>
    </lineage>
</organism>
<evidence type="ECO:0000313" key="2">
    <source>
        <dbReference type="EMBL" id="CAL5992678.1"/>
    </source>
</evidence>
<comment type="caution">
    <text evidence="1">The sequence shown here is derived from an EMBL/GenBank/DDBJ whole genome shotgun (WGS) entry which is preliminary data.</text>
</comment>
<proteinExistence type="predicted"/>
<evidence type="ECO:0000313" key="1">
    <source>
        <dbReference type="EMBL" id="CAI9929582.1"/>
    </source>
</evidence>
<sequence length="528" mass="61528">MSIIDTILVISQDMVSVPVWMQNISIQSAMQYARMMNAMGETEDLDSQFTNKTRIIQTQNIKLLTVATEVDNVIFSQYLPCALTTATAHYELSDQQRLSPPQFILAAQTSTVYIILILDPQFLIEDIKYELIFSELQIMLDQSIYDISQSPQFARLRFHSNNQIIEQLIQQQSNQLVLDDVYNNSSFAHQCSKMFKKPTKQPIKSVKSINIFDQFIEKSTDDGYSEYRMPTALTRTPSQIFQAKLLKNVYFASSIFDININRTCQEQFQNYVYANYPYKLKTGIKIENDNIQQFTKYFPLKPLQVQNELYFMLNKELYKLMMKYLVQKDTKIILFCSNIIGRIIVNTLHATLNFDYLLDPELPINCECITNGDKVINIVNPKTAIQKQIILPFEEYLTKNPDIIQQTIAESNLVQCKCGRFSHKVHICDVKMQVINSNFSEYHITELCSDKYDVLCCDLETKEFYLIKRRYLQESNSQLFGDIQRKSQLDWANTQEIKLKVTKWDAQQHGLAFFTKMLSIQSVFEESK</sequence>
<keyword evidence="3" id="KW-1185">Reference proteome</keyword>
<protein>
    <submittedName>
        <fullName evidence="2">Hypothetical_protein</fullName>
    </submittedName>
</protein>
<dbReference type="EMBL" id="CAXDID020000029">
    <property type="protein sequence ID" value="CAL5992678.1"/>
    <property type="molecule type" value="Genomic_DNA"/>
</dbReference>
<gene>
    <name evidence="2" type="ORF">HINF_LOCUS12696</name>
    <name evidence="1" type="ORF">HINF_LOCUS17227</name>
</gene>
<reference evidence="2 3" key="2">
    <citation type="submission" date="2024-07" db="EMBL/GenBank/DDBJ databases">
        <authorList>
            <person name="Akdeniz Z."/>
        </authorList>
    </citation>
    <scope>NUCLEOTIDE SEQUENCE [LARGE SCALE GENOMIC DNA]</scope>
</reference>
<dbReference type="AlphaFoldDB" id="A0AA86P3P6"/>
<reference evidence="1" key="1">
    <citation type="submission" date="2023-06" db="EMBL/GenBank/DDBJ databases">
        <authorList>
            <person name="Kurt Z."/>
        </authorList>
    </citation>
    <scope>NUCLEOTIDE SEQUENCE</scope>
</reference>
<dbReference type="EMBL" id="CATOUU010000440">
    <property type="protein sequence ID" value="CAI9929582.1"/>
    <property type="molecule type" value="Genomic_DNA"/>
</dbReference>
<name>A0AA86P3P6_9EUKA</name>
<accession>A0AA86P3P6</accession>
<dbReference type="Proteomes" id="UP001642409">
    <property type="component" value="Unassembled WGS sequence"/>
</dbReference>